<dbReference type="PANTHER" id="PTHR35024:SF4">
    <property type="entry name" value="POLYMER-FORMING CYTOSKELETAL PROTEIN"/>
    <property type="match status" value="1"/>
</dbReference>
<evidence type="ECO:0000256" key="1">
    <source>
        <dbReference type="ARBA" id="ARBA00044755"/>
    </source>
</evidence>
<reference evidence="3" key="1">
    <citation type="submission" date="2019-02" db="EMBL/GenBank/DDBJ databases">
        <authorList>
            <person name="Li S.-H."/>
        </authorList>
    </citation>
    <scope>NUCLEOTIDE SEQUENCE</scope>
    <source>
        <strain evidence="3">IMCC11814</strain>
    </source>
</reference>
<dbReference type="RefSeq" id="WP_279250953.1">
    <property type="nucleotide sequence ID" value="NZ_SHNO01000003.1"/>
</dbReference>
<evidence type="ECO:0000256" key="2">
    <source>
        <dbReference type="SAM" id="MobiDB-lite"/>
    </source>
</evidence>
<sequence length="147" mass="15411">MWGSKKNIAVAGATTLISSDTVVVGDLRFSGNLDVEGLVQGNIVAHPDKEALLRIIGKGRVEGEIRVPSVVINGEVKGSVYASKQLDLAPRSRVDGNVYYHLVEMAAGAEVNGSLTHMTDSGEDCSPSEHKPAQTGGENDGQVAIVD</sequence>
<dbReference type="Proteomes" id="UP001143304">
    <property type="component" value="Unassembled WGS sequence"/>
</dbReference>
<organism evidence="3 4">
    <name type="scientific">Candidatus Marimicrobium litorale</name>
    <dbReference type="NCBI Taxonomy" id="2518991"/>
    <lineage>
        <taxon>Bacteria</taxon>
        <taxon>Pseudomonadati</taxon>
        <taxon>Pseudomonadota</taxon>
        <taxon>Gammaproteobacteria</taxon>
        <taxon>Cellvibrionales</taxon>
        <taxon>Halieaceae</taxon>
        <taxon>Marimicrobium</taxon>
    </lineage>
</organism>
<protein>
    <submittedName>
        <fullName evidence="3">Polymer-forming cytoskeletal family protein</fullName>
    </submittedName>
</protein>
<evidence type="ECO:0000313" key="4">
    <source>
        <dbReference type="Proteomes" id="UP001143304"/>
    </source>
</evidence>
<gene>
    <name evidence="3" type="ORF">EYC82_17620</name>
</gene>
<name>A0ABT3TA31_9GAMM</name>
<dbReference type="EMBL" id="SHNO01000003">
    <property type="protein sequence ID" value="MCX2979161.1"/>
    <property type="molecule type" value="Genomic_DNA"/>
</dbReference>
<dbReference type="Pfam" id="PF04519">
    <property type="entry name" value="Bactofilin"/>
    <property type="match status" value="1"/>
</dbReference>
<dbReference type="PANTHER" id="PTHR35024">
    <property type="entry name" value="HYPOTHETICAL CYTOSOLIC PROTEIN"/>
    <property type="match status" value="1"/>
</dbReference>
<proteinExistence type="inferred from homology"/>
<keyword evidence="4" id="KW-1185">Reference proteome</keyword>
<evidence type="ECO:0000313" key="3">
    <source>
        <dbReference type="EMBL" id="MCX2979161.1"/>
    </source>
</evidence>
<comment type="caution">
    <text evidence="3">The sequence shown here is derived from an EMBL/GenBank/DDBJ whole genome shotgun (WGS) entry which is preliminary data.</text>
</comment>
<feature type="region of interest" description="Disordered" evidence="2">
    <location>
        <begin position="114"/>
        <end position="147"/>
    </location>
</feature>
<dbReference type="InterPro" id="IPR007607">
    <property type="entry name" value="BacA/B"/>
</dbReference>
<accession>A0ABT3TA31</accession>
<comment type="similarity">
    <text evidence="1">Belongs to the bactofilin family.</text>
</comment>